<dbReference type="GO" id="GO:0016740">
    <property type="term" value="F:transferase activity"/>
    <property type="evidence" value="ECO:0007669"/>
    <property type="project" value="UniProtKB-KW"/>
</dbReference>
<dbReference type="PROSITE" id="PS50293">
    <property type="entry name" value="TPR_REGION"/>
    <property type="match status" value="3"/>
</dbReference>
<evidence type="ECO:0000256" key="1">
    <source>
        <dbReference type="ARBA" id="ARBA00022737"/>
    </source>
</evidence>
<feature type="repeat" description="TPR" evidence="3">
    <location>
        <begin position="261"/>
        <end position="294"/>
    </location>
</feature>
<dbReference type="Pfam" id="PF13181">
    <property type="entry name" value="TPR_8"/>
    <property type="match status" value="1"/>
</dbReference>
<dbReference type="AlphaFoldDB" id="A0A103ZSY4"/>
<dbReference type="InterPro" id="IPR051685">
    <property type="entry name" value="Ycf3/AcsC/BcsC/TPR_MFPF"/>
</dbReference>
<dbReference type="SUPFAM" id="SSF53756">
    <property type="entry name" value="UDP-Glycosyltransferase/glycogen phosphorylase"/>
    <property type="match status" value="1"/>
</dbReference>
<dbReference type="Gene3D" id="3.40.50.2000">
    <property type="entry name" value="Glycogen Phosphorylase B"/>
    <property type="match status" value="1"/>
</dbReference>
<name>A0A103ZSY4_BURCE</name>
<protein>
    <submittedName>
        <fullName evidence="4">Glycosyltransferase 9 family protein</fullName>
    </submittedName>
</protein>
<dbReference type="RefSeq" id="WP_059728753.1">
    <property type="nucleotide sequence ID" value="NZ_LOYH01000030.1"/>
</dbReference>
<proteinExistence type="predicted"/>
<reference evidence="4 5" key="1">
    <citation type="submission" date="2015-11" db="EMBL/GenBank/DDBJ databases">
        <title>Expanding the genomic diversity of Burkholderia species for the development of highly accurate diagnostics.</title>
        <authorList>
            <person name="Sahl J."/>
            <person name="Keim P."/>
            <person name="Wagner D."/>
        </authorList>
    </citation>
    <scope>NUCLEOTIDE SEQUENCE [LARGE SCALE GENOMIC DNA]</scope>
    <source>
        <strain evidence="4 5">MSMB1302</strain>
    </source>
</reference>
<dbReference type="SMART" id="SM00028">
    <property type="entry name" value="TPR"/>
    <property type="match status" value="12"/>
</dbReference>
<sequence length="755" mass="82751">MTVEHRHDAHAGASGHDARGQWQSAAILGRAQIRHSAGQFGDAARDYLAVLAKEPDHPQALHLYGVLQFQCGEADQAEALLRRSIAIAPDVRALSDLGALVGERGRIDEALGHFATALQAAPDDVQTLVRHGNTLIGLRRYDDALASFDRALAVSPLVLDALCNRGGALRALGRLDDALDTYDRALMVDPHSFESWFNRGLVLRELRRAADALHCFDRANAIRPGIAAIMVERGRTLAGLDRLNEALAAFNDALAADPARLDALCDSAAVLERLGRADEALARCERALALDPDHARALASRGNALLQLERHDDALASYDQALAIDPRAADTLCNRGTVLRDLQRFDAALASYDAALAFDARFAEAWTNRGNVLRDLHRYEEATASLDHALELRPDLATNWLARGNLLADTGKVEEAFSAYDRALALQPDFAAAHCARAALHLTEGDFARGWRGYEWRLRDPRLAHHARPFTQPVWHGDEPLDGKTILIHAEPGVDDTLQFCRYVPLVAARGARVVLEVQPSLRMLMASLTGAAQVIARGEPLPAFDCHVPLPSLPHAFRTEADSIPHTAAYLHADPQRTRQWSALLGERHRLRVGLAWASDTARRNDAGRSIDFARLAPLFDLDVDWICLQKPVHERDTAWLADAPVCRVDDELGDFADRAALIGALDLVIATDSAVAHLAGALGARVWVLLPDPPAWRWMRGRDDSPWYPSARLFRQPAPGTWADAVDAVRAALEPMTVGHDTRYERRPVGATR</sequence>
<dbReference type="Pfam" id="PF14559">
    <property type="entry name" value="TPR_19"/>
    <property type="match status" value="1"/>
</dbReference>
<dbReference type="InterPro" id="IPR019734">
    <property type="entry name" value="TPR_rpt"/>
</dbReference>
<dbReference type="PROSITE" id="PS50005">
    <property type="entry name" value="TPR"/>
    <property type="match status" value="8"/>
</dbReference>
<dbReference type="EMBL" id="LOYH01000030">
    <property type="protein sequence ID" value="KVK85553.1"/>
    <property type="molecule type" value="Genomic_DNA"/>
</dbReference>
<feature type="repeat" description="TPR" evidence="3">
    <location>
        <begin position="363"/>
        <end position="396"/>
    </location>
</feature>
<dbReference type="PANTHER" id="PTHR44943:SF8">
    <property type="entry name" value="TPR REPEAT-CONTAINING PROTEIN MJ0263"/>
    <property type="match status" value="1"/>
</dbReference>
<dbReference type="Pfam" id="PF00515">
    <property type="entry name" value="TPR_1"/>
    <property type="match status" value="1"/>
</dbReference>
<organism evidence="4 5">
    <name type="scientific">Burkholderia cepacia</name>
    <name type="common">Pseudomonas cepacia</name>
    <dbReference type="NCBI Taxonomy" id="292"/>
    <lineage>
        <taxon>Bacteria</taxon>
        <taxon>Pseudomonadati</taxon>
        <taxon>Pseudomonadota</taxon>
        <taxon>Betaproteobacteria</taxon>
        <taxon>Burkholderiales</taxon>
        <taxon>Burkholderiaceae</taxon>
        <taxon>Burkholderia</taxon>
        <taxon>Burkholderia cepacia complex</taxon>
    </lineage>
</organism>
<dbReference type="Gene3D" id="1.25.40.10">
    <property type="entry name" value="Tetratricopeptide repeat domain"/>
    <property type="match status" value="5"/>
</dbReference>
<evidence type="ECO:0000313" key="4">
    <source>
        <dbReference type="EMBL" id="KVK85553.1"/>
    </source>
</evidence>
<feature type="repeat" description="TPR" evidence="3">
    <location>
        <begin position="227"/>
        <end position="260"/>
    </location>
</feature>
<feature type="repeat" description="TPR" evidence="3">
    <location>
        <begin position="295"/>
        <end position="328"/>
    </location>
</feature>
<keyword evidence="1" id="KW-0677">Repeat</keyword>
<dbReference type="InterPro" id="IPR011990">
    <property type="entry name" value="TPR-like_helical_dom_sf"/>
</dbReference>
<dbReference type="SUPFAM" id="SSF48452">
    <property type="entry name" value="TPR-like"/>
    <property type="match status" value="2"/>
</dbReference>
<keyword evidence="4" id="KW-0808">Transferase</keyword>
<dbReference type="Pfam" id="PF13424">
    <property type="entry name" value="TPR_12"/>
    <property type="match status" value="1"/>
</dbReference>
<gene>
    <name evidence="4" type="ORF">WS90_08870</name>
</gene>
<dbReference type="Pfam" id="PF13432">
    <property type="entry name" value="TPR_16"/>
    <property type="match status" value="2"/>
</dbReference>
<evidence type="ECO:0000256" key="2">
    <source>
        <dbReference type="ARBA" id="ARBA00022803"/>
    </source>
</evidence>
<dbReference type="Pfam" id="PF13414">
    <property type="entry name" value="TPR_11"/>
    <property type="match status" value="1"/>
</dbReference>
<feature type="repeat" description="TPR" evidence="3">
    <location>
        <begin position="397"/>
        <end position="430"/>
    </location>
</feature>
<feature type="repeat" description="TPR" evidence="3">
    <location>
        <begin position="159"/>
        <end position="192"/>
    </location>
</feature>
<keyword evidence="2 3" id="KW-0802">TPR repeat</keyword>
<evidence type="ECO:0000256" key="3">
    <source>
        <dbReference type="PROSITE-ProRule" id="PRU00339"/>
    </source>
</evidence>
<feature type="repeat" description="TPR" evidence="3">
    <location>
        <begin position="125"/>
        <end position="158"/>
    </location>
</feature>
<dbReference type="Proteomes" id="UP000069001">
    <property type="component" value="Unassembled WGS sequence"/>
</dbReference>
<dbReference type="PANTHER" id="PTHR44943">
    <property type="entry name" value="CELLULOSE SYNTHASE OPERON PROTEIN C"/>
    <property type="match status" value="1"/>
</dbReference>
<accession>A0A103ZSY4</accession>
<feature type="repeat" description="TPR" evidence="3">
    <location>
        <begin position="91"/>
        <end position="124"/>
    </location>
</feature>
<evidence type="ECO:0000313" key="5">
    <source>
        <dbReference type="Proteomes" id="UP000069001"/>
    </source>
</evidence>
<comment type="caution">
    <text evidence="4">The sequence shown here is derived from an EMBL/GenBank/DDBJ whole genome shotgun (WGS) entry which is preliminary data.</text>
</comment>